<feature type="region of interest" description="Disordered" evidence="1">
    <location>
        <begin position="1"/>
        <end position="21"/>
    </location>
</feature>
<evidence type="ECO:0000256" key="1">
    <source>
        <dbReference type="SAM" id="MobiDB-lite"/>
    </source>
</evidence>
<dbReference type="Proteomes" id="UP001187192">
    <property type="component" value="Unassembled WGS sequence"/>
</dbReference>
<dbReference type="EMBL" id="BTGU01010679">
    <property type="protein sequence ID" value="GMN73615.1"/>
    <property type="molecule type" value="Genomic_DNA"/>
</dbReference>
<comment type="caution">
    <text evidence="2">The sequence shown here is derived from an EMBL/GenBank/DDBJ whole genome shotgun (WGS) entry which is preliminary data.</text>
</comment>
<name>A0AA88EHX1_FICCA</name>
<sequence length="120" mass="13585">MEEVNNAYEVSFRGENSGESRNSYYHSPDLGFLQDDFIAEEFLFSKCQLHEQQEDKYSDFGLLNDTRVDVASPTLETCLEEIAKLGENEIPTVIPDGESENVTTPHGPLQLTSYLIIHLL</sequence>
<evidence type="ECO:0000313" key="2">
    <source>
        <dbReference type="EMBL" id="GMN73615.1"/>
    </source>
</evidence>
<reference evidence="2" key="1">
    <citation type="submission" date="2023-07" db="EMBL/GenBank/DDBJ databases">
        <title>draft genome sequence of fig (Ficus carica).</title>
        <authorList>
            <person name="Takahashi T."/>
            <person name="Nishimura K."/>
        </authorList>
    </citation>
    <scope>NUCLEOTIDE SEQUENCE</scope>
</reference>
<protein>
    <submittedName>
        <fullName evidence="2">Uncharacterized protein</fullName>
    </submittedName>
</protein>
<dbReference type="AlphaFoldDB" id="A0AA88EHX1"/>
<organism evidence="2 3">
    <name type="scientific">Ficus carica</name>
    <name type="common">Common fig</name>
    <dbReference type="NCBI Taxonomy" id="3494"/>
    <lineage>
        <taxon>Eukaryota</taxon>
        <taxon>Viridiplantae</taxon>
        <taxon>Streptophyta</taxon>
        <taxon>Embryophyta</taxon>
        <taxon>Tracheophyta</taxon>
        <taxon>Spermatophyta</taxon>
        <taxon>Magnoliopsida</taxon>
        <taxon>eudicotyledons</taxon>
        <taxon>Gunneridae</taxon>
        <taxon>Pentapetalae</taxon>
        <taxon>rosids</taxon>
        <taxon>fabids</taxon>
        <taxon>Rosales</taxon>
        <taxon>Moraceae</taxon>
        <taxon>Ficeae</taxon>
        <taxon>Ficus</taxon>
    </lineage>
</organism>
<proteinExistence type="predicted"/>
<accession>A0AA88EHX1</accession>
<evidence type="ECO:0000313" key="3">
    <source>
        <dbReference type="Proteomes" id="UP001187192"/>
    </source>
</evidence>
<keyword evidence="3" id="KW-1185">Reference proteome</keyword>
<gene>
    <name evidence="2" type="ORF">TIFTF001_052206</name>
</gene>